<dbReference type="AlphaFoldDB" id="C5BIR6"/>
<gene>
    <name evidence="1" type="ordered locus">TERTU_2048</name>
</gene>
<dbReference type="OrthoDB" id="7855297at2"/>
<evidence type="ECO:0008006" key="3">
    <source>
        <dbReference type="Google" id="ProtNLM"/>
    </source>
</evidence>
<sequence>MDVIGVGFPRTGTMSTCSALDLLGYNCHHMLKLCESTFHTKLLVSHFNEGRDINWKVFYRGYRATVDAPGAFFYPEIIASFPQALVLLNVRDADSWYRSFETLLGLVREAKAFQGISARLDNWLFVVESCLLKTFGSNFARKHCEKVYFDHIAEVKASVDRERLVIFDPRAGWPPLCERLAQPIPSEPFPQVNQGQQMLRQYLVGLWLKDSRAKKCSRKLSQRETSSPWVGVQGALT</sequence>
<organism evidence="1 2">
    <name type="scientific">Teredinibacter turnerae (strain ATCC 39867 / T7901)</name>
    <dbReference type="NCBI Taxonomy" id="377629"/>
    <lineage>
        <taxon>Bacteria</taxon>
        <taxon>Pseudomonadati</taxon>
        <taxon>Pseudomonadota</taxon>
        <taxon>Gammaproteobacteria</taxon>
        <taxon>Cellvibrionales</taxon>
        <taxon>Cellvibrionaceae</taxon>
        <taxon>Teredinibacter</taxon>
    </lineage>
</organism>
<dbReference type="SUPFAM" id="SSF52540">
    <property type="entry name" value="P-loop containing nucleoside triphosphate hydrolases"/>
    <property type="match status" value="1"/>
</dbReference>
<dbReference type="RefSeq" id="WP_015819276.1">
    <property type="nucleotide sequence ID" value="NC_012997.1"/>
</dbReference>
<dbReference type="HOGENOM" id="CLU_061199_2_0_6"/>
<proteinExistence type="predicted"/>
<name>C5BIR6_TERTT</name>
<dbReference type="InterPro" id="IPR040632">
    <property type="entry name" value="Sulfotransfer_4"/>
</dbReference>
<dbReference type="Pfam" id="PF17784">
    <property type="entry name" value="Sulfotransfer_4"/>
    <property type="match status" value="1"/>
</dbReference>
<evidence type="ECO:0000313" key="2">
    <source>
        <dbReference type="Proteomes" id="UP000009080"/>
    </source>
</evidence>
<dbReference type="KEGG" id="ttu:TERTU_2048"/>
<dbReference type="InterPro" id="IPR027417">
    <property type="entry name" value="P-loop_NTPase"/>
</dbReference>
<dbReference type="eggNOG" id="ENOG503279X">
    <property type="taxonomic scope" value="Bacteria"/>
</dbReference>
<accession>C5BIR6</accession>
<dbReference type="Proteomes" id="UP000009080">
    <property type="component" value="Chromosome"/>
</dbReference>
<reference evidence="1 2" key="1">
    <citation type="journal article" date="2009" name="PLoS ONE">
        <title>The complete genome of Teredinibacter turnerae T7901: an intracellular endosymbiont of marine wood-boring bivalves (shipworms).</title>
        <authorList>
            <person name="Yang J.C."/>
            <person name="Madupu R."/>
            <person name="Durkin A.S."/>
            <person name="Ekborg N.A."/>
            <person name="Pedamallu C.S."/>
            <person name="Hostetler J.B."/>
            <person name="Radune D."/>
            <person name="Toms B.S."/>
            <person name="Henrissat B."/>
            <person name="Coutinho P.M."/>
            <person name="Schwarz S."/>
            <person name="Field L."/>
            <person name="Trindade-Silva A.E."/>
            <person name="Soares C.A.G."/>
            <person name="Elshahawi S."/>
            <person name="Hanora A."/>
            <person name="Schmidt E.W."/>
            <person name="Haygood M.G."/>
            <person name="Posfai J."/>
            <person name="Benner J."/>
            <person name="Madinger C."/>
            <person name="Nove J."/>
            <person name="Anton B."/>
            <person name="Chaudhary K."/>
            <person name="Foster J."/>
            <person name="Holman A."/>
            <person name="Kumar S."/>
            <person name="Lessard P.A."/>
            <person name="Luyten Y.A."/>
            <person name="Slatko B."/>
            <person name="Wood N."/>
            <person name="Wu B."/>
            <person name="Teplitski M."/>
            <person name="Mougous J.D."/>
            <person name="Ward N."/>
            <person name="Eisen J.A."/>
            <person name="Badger J.H."/>
            <person name="Distel D.L."/>
        </authorList>
    </citation>
    <scope>NUCLEOTIDE SEQUENCE [LARGE SCALE GENOMIC DNA]</scope>
    <source>
        <strain evidence="2">ATCC 39867 / T7901</strain>
    </source>
</reference>
<dbReference type="STRING" id="377629.TERTU_2048"/>
<keyword evidence="2" id="KW-1185">Reference proteome</keyword>
<dbReference type="Gene3D" id="3.40.50.300">
    <property type="entry name" value="P-loop containing nucleotide triphosphate hydrolases"/>
    <property type="match status" value="1"/>
</dbReference>
<dbReference type="EMBL" id="CP001614">
    <property type="protein sequence ID" value="ACR13163.1"/>
    <property type="molecule type" value="Genomic_DNA"/>
</dbReference>
<evidence type="ECO:0000313" key="1">
    <source>
        <dbReference type="EMBL" id="ACR13163.1"/>
    </source>
</evidence>
<dbReference type="PANTHER" id="PTHR36978:SF4">
    <property type="entry name" value="P-LOOP CONTAINING NUCLEOSIDE TRIPHOSPHATE HYDROLASE PROTEIN"/>
    <property type="match status" value="1"/>
</dbReference>
<protein>
    <recommendedName>
        <fullName evidence="3">Sulfotransferase family protein</fullName>
    </recommendedName>
</protein>
<dbReference type="PANTHER" id="PTHR36978">
    <property type="entry name" value="P-LOOP CONTAINING NUCLEOTIDE TRIPHOSPHATE HYDROLASE"/>
    <property type="match status" value="1"/>
</dbReference>